<dbReference type="FunFam" id="1.20.1280.290:FF:000001">
    <property type="entry name" value="Bidirectional sugar transporter SWEET"/>
    <property type="match status" value="1"/>
</dbReference>
<keyword evidence="4" id="KW-1003">Cell membrane</keyword>
<feature type="transmembrane region" description="Helical" evidence="13">
    <location>
        <begin position="263"/>
        <end position="283"/>
    </location>
</feature>
<keyword evidence="7" id="KW-0677">Repeat</keyword>
<evidence type="ECO:0000256" key="6">
    <source>
        <dbReference type="ARBA" id="ARBA00022692"/>
    </source>
</evidence>
<keyword evidence="5" id="KW-0762">Sugar transport</keyword>
<dbReference type="GO" id="GO:0051119">
    <property type="term" value="F:sugar transmembrane transporter activity"/>
    <property type="evidence" value="ECO:0000318"/>
    <property type="project" value="GO_Central"/>
</dbReference>
<evidence type="ECO:0000256" key="5">
    <source>
        <dbReference type="ARBA" id="ARBA00022597"/>
    </source>
</evidence>
<reference evidence="14" key="2">
    <citation type="submission" date="2019-07" db="EMBL/GenBank/DDBJ databases">
        <authorList>
            <person name="Seetharam A."/>
            <person name="Woodhouse M."/>
            <person name="Cannon E."/>
        </authorList>
    </citation>
    <scope>NUCLEOTIDE SEQUENCE [LARGE SCALE GENOMIC DNA]</scope>
    <source>
        <strain evidence="14">cv. B73</strain>
    </source>
</reference>
<dbReference type="Gene3D" id="1.20.1280.290">
    <property type="match status" value="2"/>
</dbReference>
<keyword evidence="15" id="KW-1185">Reference proteome</keyword>
<feature type="region of interest" description="Disordered" evidence="12">
    <location>
        <begin position="73"/>
        <end position="102"/>
    </location>
</feature>
<feature type="transmembrane region" description="Helical" evidence="13">
    <location>
        <begin position="236"/>
        <end position="257"/>
    </location>
</feature>
<feature type="transmembrane region" description="Helical" evidence="13">
    <location>
        <begin position="295"/>
        <end position="317"/>
    </location>
</feature>
<keyword evidence="8 13" id="KW-1133">Transmembrane helix</keyword>
<evidence type="ECO:0000256" key="2">
    <source>
        <dbReference type="ARBA" id="ARBA00007809"/>
    </source>
</evidence>
<dbReference type="GO" id="GO:0005886">
    <property type="term" value="C:plasma membrane"/>
    <property type="evidence" value="ECO:0007669"/>
    <property type="project" value="UniProtKB-SubCell"/>
</dbReference>
<feature type="region of interest" description="Disordered" evidence="12">
    <location>
        <begin position="1"/>
        <end position="34"/>
    </location>
</feature>
<dbReference type="GO" id="GO:0008643">
    <property type="term" value="P:carbohydrate transport"/>
    <property type="evidence" value="ECO:0000318"/>
    <property type="project" value="GO_Central"/>
</dbReference>
<dbReference type="OrthoDB" id="409725at2759"/>
<evidence type="ECO:0000256" key="13">
    <source>
        <dbReference type="SAM" id="Phobius"/>
    </source>
</evidence>
<evidence type="ECO:0007829" key="16">
    <source>
        <dbReference type="PeptideAtlas" id="A0A804UHB6"/>
    </source>
</evidence>
<keyword evidence="16" id="KW-1267">Proteomics identification</keyword>
<dbReference type="InterPro" id="IPR047664">
    <property type="entry name" value="SWEET"/>
</dbReference>
<dbReference type="FunCoup" id="A0A804UHB6">
    <property type="interactions" value="411"/>
</dbReference>
<dbReference type="FunFam" id="1.20.1280.290:FF:000002">
    <property type="entry name" value="Bidirectional sugar transporter SWEET"/>
    <property type="match status" value="1"/>
</dbReference>
<evidence type="ECO:0000256" key="12">
    <source>
        <dbReference type="SAM" id="MobiDB-lite"/>
    </source>
</evidence>
<gene>
    <name evidence="14" type="primary">LOC100284352</name>
</gene>
<dbReference type="Pfam" id="PF03083">
    <property type="entry name" value="MtN3_slv"/>
    <property type="match status" value="2"/>
</dbReference>
<feature type="transmembrane region" description="Helical" evidence="13">
    <location>
        <begin position="323"/>
        <end position="344"/>
    </location>
</feature>
<evidence type="ECO:0000256" key="1">
    <source>
        <dbReference type="ARBA" id="ARBA00004651"/>
    </source>
</evidence>
<keyword evidence="6 13" id="KW-0812">Transmembrane</keyword>
<comment type="function">
    <text evidence="10">Mediates both low-affinity uptake and efflux of sugar across the plasma membrane.</text>
</comment>
<evidence type="ECO:0000256" key="10">
    <source>
        <dbReference type="ARBA" id="ARBA00037238"/>
    </source>
</evidence>
<keyword evidence="9 13" id="KW-0472">Membrane</keyword>
<dbReference type="EnsemblPlants" id="Zm00001eb357800_T001">
    <property type="protein sequence ID" value="Zm00001eb357800_P001"/>
    <property type="gene ID" value="Zm00001eb357800"/>
</dbReference>
<evidence type="ECO:0000256" key="7">
    <source>
        <dbReference type="ARBA" id="ARBA00022737"/>
    </source>
</evidence>
<dbReference type="PANTHER" id="PTHR10791">
    <property type="entry name" value="RAG1-ACTIVATING PROTEIN 1"/>
    <property type="match status" value="1"/>
</dbReference>
<proteinExistence type="evidence at protein level"/>
<comment type="subcellular location">
    <subcellularLocation>
        <location evidence="1">Cell membrane</location>
        <topology evidence="1">Multi-pass membrane protein</topology>
    </subcellularLocation>
</comment>
<evidence type="ECO:0000256" key="11">
    <source>
        <dbReference type="ARBA" id="ARBA00038715"/>
    </source>
</evidence>
<comment type="subunit">
    <text evidence="11">Forms homooligomers and/or heterooligomers.</text>
</comment>
<name>A0A804UHB6_MAIZE</name>
<dbReference type="Proteomes" id="UP000007305">
    <property type="component" value="Chromosome 8"/>
</dbReference>
<evidence type="ECO:0008006" key="17">
    <source>
        <dbReference type="Google" id="ProtNLM"/>
    </source>
</evidence>
<reference evidence="14" key="3">
    <citation type="submission" date="2021-05" db="UniProtKB">
        <authorList>
            <consortium name="EnsemblPlants"/>
        </authorList>
    </citation>
    <scope>IDENTIFICATION</scope>
    <source>
        <strain evidence="14">cv. B73</strain>
    </source>
</reference>
<evidence type="ECO:0000256" key="8">
    <source>
        <dbReference type="ARBA" id="ARBA00022989"/>
    </source>
</evidence>
<dbReference type="GO" id="GO:0016020">
    <property type="term" value="C:membrane"/>
    <property type="evidence" value="ECO:0000318"/>
    <property type="project" value="GO_Central"/>
</dbReference>
<dbReference type="PANTHER" id="PTHR10791:SF30">
    <property type="entry name" value="SUGAR TRANSPORTER SWEET1"/>
    <property type="match status" value="1"/>
</dbReference>
<evidence type="ECO:0000313" key="15">
    <source>
        <dbReference type="Proteomes" id="UP000007305"/>
    </source>
</evidence>
<dbReference type="InterPro" id="IPR004316">
    <property type="entry name" value="SWEET_rpt"/>
</dbReference>
<evidence type="ECO:0000256" key="3">
    <source>
        <dbReference type="ARBA" id="ARBA00022448"/>
    </source>
</evidence>
<evidence type="ECO:0000256" key="9">
    <source>
        <dbReference type="ARBA" id="ARBA00023136"/>
    </source>
</evidence>
<reference evidence="15" key="1">
    <citation type="journal article" date="2009" name="Science">
        <title>The B73 maize genome: complexity, diversity, and dynamics.</title>
        <authorList>
            <person name="Schnable P.S."/>
            <person name="Ware D."/>
            <person name="Fulton R.S."/>
            <person name="Stein J.C."/>
            <person name="Wei F."/>
            <person name="Pasternak S."/>
            <person name="Liang C."/>
            <person name="Zhang J."/>
            <person name="Fulton L."/>
            <person name="Graves T.A."/>
            <person name="Minx P."/>
            <person name="Reily A.D."/>
            <person name="Courtney L."/>
            <person name="Kruchowski S.S."/>
            <person name="Tomlinson C."/>
            <person name="Strong C."/>
            <person name="Delehaunty K."/>
            <person name="Fronick C."/>
            <person name="Courtney B."/>
            <person name="Rock S.M."/>
            <person name="Belter E."/>
            <person name="Du F."/>
            <person name="Kim K."/>
            <person name="Abbott R.M."/>
            <person name="Cotton M."/>
            <person name="Levy A."/>
            <person name="Marchetto P."/>
            <person name="Ochoa K."/>
            <person name="Jackson S.M."/>
            <person name="Gillam B."/>
            <person name="Chen W."/>
            <person name="Yan L."/>
            <person name="Higginbotham J."/>
            <person name="Cardenas M."/>
            <person name="Waligorski J."/>
            <person name="Applebaum E."/>
            <person name="Phelps L."/>
            <person name="Falcone J."/>
            <person name="Kanchi K."/>
            <person name="Thane T."/>
            <person name="Scimone A."/>
            <person name="Thane N."/>
            <person name="Henke J."/>
            <person name="Wang T."/>
            <person name="Ruppert J."/>
            <person name="Shah N."/>
            <person name="Rotter K."/>
            <person name="Hodges J."/>
            <person name="Ingenthron E."/>
            <person name="Cordes M."/>
            <person name="Kohlberg S."/>
            <person name="Sgro J."/>
            <person name="Delgado B."/>
            <person name="Mead K."/>
            <person name="Chinwalla A."/>
            <person name="Leonard S."/>
            <person name="Crouse K."/>
            <person name="Collura K."/>
            <person name="Kudrna D."/>
            <person name="Currie J."/>
            <person name="He R."/>
            <person name="Angelova A."/>
            <person name="Rajasekar S."/>
            <person name="Mueller T."/>
            <person name="Lomeli R."/>
            <person name="Scara G."/>
            <person name="Ko A."/>
            <person name="Delaney K."/>
            <person name="Wissotski M."/>
            <person name="Lopez G."/>
            <person name="Campos D."/>
            <person name="Braidotti M."/>
            <person name="Ashley E."/>
            <person name="Golser W."/>
            <person name="Kim H."/>
            <person name="Lee S."/>
            <person name="Lin J."/>
            <person name="Dujmic Z."/>
            <person name="Kim W."/>
            <person name="Talag J."/>
            <person name="Zuccolo A."/>
            <person name="Fan C."/>
            <person name="Sebastian A."/>
            <person name="Kramer M."/>
            <person name="Spiegel L."/>
            <person name="Nascimento L."/>
            <person name="Zutavern T."/>
            <person name="Miller B."/>
            <person name="Ambroise C."/>
            <person name="Muller S."/>
            <person name="Spooner W."/>
            <person name="Narechania A."/>
            <person name="Ren L."/>
            <person name="Wei S."/>
            <person name="Kumari S."/>
            <person name="Faga B."/>
            <person name="Levy M.J."/>
            <person name="McMahan L."/>
            <person name="Van Buren P."/>
            <person name="Vaughn M.W."/>
            <person name="Ying K."/>
            <person name="Yeh C.-T."/>
            <person name="Emrich S.J."/>
            <person name="Jia Y."/>
            <person name="Kalyanaraman A."/>
            <person name="Hsia A.-P."/>
            <person name="Barbazuk W.B."/>
            <person name="Baucom R.S."/>
            <person name="Brutnell T.P."/>
            <person name="Carpita N.C."/>
            <person name="Chaparro C."/>
            <person name="Chia J.-M."/>
            <person name="Deragon J.-M."/>
            <person name="Estill J.C."/>
            <person name="Fu Y."/>
            <person name="Jeddeloh J.A."/>
            <person name="Han Y."/>
            <person name="Lee H."/>
            <person name="Li P."/>
            <person name="Lisch D.R."/>
            <person name="Liu S."/>
            <person name="Liu Z."/>
            <person name="Nagel D.H."/>
            <person name="McCann M.C."/>
            <person name="SanMiguel P."/>
            <person name="Myers A.M."/>
            <person name="Nettleton D."/>
            <person name="Nguyen J."/>
            <person name="Penning B.W."/>
            <person name="Ponnala L."/>
            <person name="Schneider K.L."/>
            <person name="Schwartz D.C."/>
            <person name="Sharma A."/>
            <person name="Soderlund C."/>
            <person name="Springer N.M."/>
            <person name="Sun Q."/>
            <person name="Wang H."/>
            <person name="Waterman M."/>
            <person name="Westerman R."/>
            <person name="Wolfgruber T.K."/>
            <person name="Yang L."/>
            <person name="Yu Y."/>
            <person name="Zhang L."/>
            <person name="Zhou S."/>
            <person name="Zhu Q."/>
            <person name="Bennetzen J.L."/>
            <person name="Dawe R.K."/>
            <person name="Jiang J."/>
            <person name="Jiang N."/>
            <person name="Presting G.G."/>
            <person name="Wessler S.R."/>
            <person name="Aluru S."/>
            <person name="Martienssen R.A."/>
            <person name="Clifton S.W."/>
            <person name="McCombie W.R."/>
            <person name="Wing R.A."/>
            <person name="Wilson R.K."/>
        </authorList>
    </citation>
    <scope>NUCLEOTIDE SEQUENCE [LARGE SCALE GENOMIC DNA]</scope>
    <source>
        <strain evidence="15">cv. B73</strain>
    </source>
</reference>
<organism evidence="14 15">
    <name type="scientific">Zea mays</name>
    <name type="common">Maize</name>
    <dbReference type="NCBI Taxonomy" id="4577"/>
    <lineage>
        <taxon>Eukaryota</taxon>
        <taxon>Viridiplantae</taxon>
        <taxon>Streptophyta</taxon>
        <taxon>Embryophyta</taxon>
        <taxon>Tracheophyta</taxon>
        <taxon>Spermatophyta</taxon>
        <taxon>Magnoliopsida</taxon>
        <taxon>Liliopsida</taxon>
        <taxon>Poales</taxon>
        <taxon>Poaceae</taxon>
        <taxon>PACMAD clade</taxon>
        <taxon>Panicoideae</taxon>
        <taxon>Andropogonodae</taxon>
        <taxon>Andropogoneae</taxon>
        <taxon>Tripsacinae</taxon>
        <taxon>Zea</taxon>
    </lineage>
</organism>
<sequence>MNSNDNNTGNWKAILTAPEAHPDKHKPATTFRNTSSRTYITCGPRTSLPPRAANLQPPSQILVLASRRLASARSKSPAALASHQTPPPPPATEDDLSGCSPQRRRHHRQCHLLWPLPLPSVSTDRSLRVSTSEPGGFNLVRVLFVLTERRRMHFYLCSLTFWRICKARDVEEFKPDPYLATLLNCMLWVFYGIPVVHPNSILVVTINGVGLVIEAIYLTIFFLYSDGPKRRKAFGILAVEILFMVAVVLGVILGAHTHEKRSMIVGILCVIFGSMMYASPLTIMSRVIKTKSVEYMPFLLSLVSFLNGCCWTAYALIRFDLYVTIPNALGAFFGLIQLILYFCYYKSTPKEKNVELPTVSSNAGGGNVTVSVER</sequence>
<feature type="compositionally biased region" description="Polar residues" evidence="12">
    <location>
        <begin position="1"/>
        <end position="10"/>
    </location>
</feature>
<feature type="transmembrane region" description="Helical" evidence="13">
    <location>
        <begin position="178"/>
        <end position="196"/>
    </location>
</feature>
<dbReference type="Gramene" id="Zm00001eb357800_T001">
    <property type="protein sequence ID" value="Zm00001eb357800_P001"/>
    <property type="gene ID" value="Zm00001eb357800"/>
</dbReference>
<evidence type="ECO:0000313" key="14">
    <source>
        <dbReference type="EnsemblPlants" id="Zm00001eb357800_P001"/>
    </source>
</evidence>
<feature type="transmembrane region" description="Helical" evidence="13">
    <location>
        <begin position="202"/>
        <end position="224"/>
    </location>
</feature>
<evidence type="ECO:0000256" key="4">
    <source>
        <dbReference type="ARBA" id="ARBA00022475"/>
    </source>
</evidence>
<keyword evidence="3" id="KW-0813">Transport</keyword>
<dbReference type="AlphaFoldDB" id="A0A804UHB6"/>
<feature type="compositionally biased region" description="Low complexity" evidence="12">
    <location>
        <begin position="73"/>
        <end position="82"/>
    </location>
</feature>
<protein>
    <recommendedName>
        <fullName evidence="17">Bidirectional sugar transporter SWEET</fullName>
    </recommendedName>
</protein>
<dbReference type="InParanoid" id="A0A804UHB6"/>
<accession>A0A804UHB6</accession>
<comment type="similarity">
    <text evidence="2">Belongs to the SWEET sugar transporter family.</text>
</comment>